<dbReference type="SUPFAM" id="SSF53850">
    <property type="entry name" value="Periplasmic binding protein-like II"/>
    <property type="match status" value="1"/>
</dbReference>
<evidence type="ECO:0008006" key="3">
    <source>
        <dbReference type="Google" id="ProtNLM"/>
    </source>
</evidence>
<evidence type="ECO:0000313" key="2">
    <source>
        <dbReference type="Proteomes" id="UP000403266"/>
    </source>
</evidence>
<keyword evidence="2" id="KW-1185">Reference proteome</keyword>
<accession>A0A5N7MKV8</accession>
<dbReference type="InterPro" id="IPR011852">
    <property type="entry name" value="TRAP_TAXI"/>
</dbReference>
<dbReference type="PANTHER" id="PTHR42941">
    <property type="entry name" value="SLL1037 PROTEIN"/>
    <property type="match status" value="1"/>
</dbReference>
<name>A0A5N7MKV8_9HYPH</name>
<dbReference type="Proteomes" id="UP000403266">
    <property type="component" value="Unassembled WGS sequence"/>
</dbReference>
<organism evidence="1 2">
    <name type="scientific">Microvirga tunisiensis</name>
    <dbReference type="NCBI Taxonomy" id="2108360"/>
    <lineage>
        <taxon>Bacteria</taxon>
        <taxon>Pseudomonadati</taxon>
        <taxon>Pseudomonadota</taxon>
        <taxon>Alphaproteobacteria</taxon>
        <taxon>Hyphomicrobiales</taxon>
        <taxon>Methylobacteriaceae</taxon>
        <taxon>Microvirga</taxon>
    </lineage>
</organism>
<dbReference type="EMBL" id="VOSK01000098">
    <property type="protein sequence ID" value="MPR27617.1"/>
    <property type="molecule type" value="Genomic_DNA"/>
</dbReference>
<dbReference type="Gene3D" id="3.40.190.10">
    <property type="entry name" value="Periplasmic binding protein-like II"/>
    <property type="match status" value="1"/>
</dbReference>
<proteinExistence type="predicted"/>
<dbReference type="Pfam" id="PF16868">
    <property type="entry name" value="NMT1_3"/>
    <property type="match status" value="1"/>
</dbReference>
<dbReference type="OrthoDB" id="8188218at2"/>
<comment type="caution">
    <text evidence="1">The sequence shown here is derived from an EMBL/GenBank/DDBJ whole genome shotgun (WGS) entry which is preliminary data.</text>
</comment>
<protein>
    <recommendedName>
        <fullName evidence="3">C4-dicarboxylate ABC transporter substrate-binding protein</fullName>
    </recommendedName>
</protein>
<sequence length="414" mass="45365">MAPEIATGLGTTGGTVMFRPVGLLVAAALCLSLEGCSNEVPHTVAAVGRATVAAPKHAPPVSKAASHQAPVQTRQQPPFTILAGGDEHADNRLVLDFATALERNRLRLGRSQGPEKDLLTLLHNPGIDVALIPTDAIESLPRQVRAGAHEHLRYLFRVPSQRLHILARRDITTIYDLNGRKIDIGRPGSGSSLTAHLIFNKLGIKPEFTSSDRITAFQHLRSNEIQAMVLLDSDTSKDVLAFASDGDFHLVPISFEALASPLEELIIHYAPSQFSGEEYPNLVHPGQQVETIAVTRVLALRNWPEGSAHYERLADLSEALSTYWFDENQKPASNGIDPAEQALGWKRFRPTEILLARRAQQAEERRAFEEFTGVQGVCPLLDAAARERLFDAFLAWRKAREQDPNTAGSASDKK</sequence>
<dbReference type="AlphaFoldDB" id="A0A5N7MKV8"/>
<reference evidence="1 2" key="1">
    <citation type="journal article" date="2019" name="Syst. Appl. Microbiol.">
        <title>Microvirga tunisiensis sp. nov., a root nodule symbiotic bacterium isolated from Lupinus micranthus and L. luteus grown in Northern Tunisia.</title>
        <authorList>
            <person name="Msaddak A."/>
            <person name="Rejili M."/>
            <person name="Duran D."/>
            <person name="Mars M."/>
            <person name="Palacios J.M."/>
            <person name="Ruiz-Argueso T."/>
            <person name="Rey L."/>
            <person name="Imperial J."/>
        </authorList>
    </citation>
    <scope>NUCLEOTIDE SEQUENCE [LARGE SCALE GENOMIC DNA]</scope>
    <source>
        <strain evidence="1 2">Lmie10</strain>
    </source>
</reference>
<gene>
    <name evidence="1" type="ORF">FS320_21170</name>
</gene>
<dbReference type="PANTHER" id="PTHR42941:SF1">
    <property type="entry name" value="SLL1037 PROTEIN"/>
    <property type="match status" value="1"/>
</dbReference>
<evidence type="ECO:0000313" key="1">
    <source>
        <dbReference type="EMBL" id="MPR27617.1"/>
    </source>
</evidence>